<gene>
    <name evidence="4" type="ORF">LZC95_35410</name>
</gene>
<dbReference type="SUPFAM" id="SSF52402">
    <property type="entry name" value="Adenine nucleotide alpha hydrolases-like"/>
    <property type="match status" value="1"/>
</dbReference>
<accession>A0ABZ2JZ16</accession>
<dbReference type="PRINTS" id="PR01438">
    <property type="entry name" value="UNVRSLSTRESS"/>
</dbReference>
<dbReference type="PIRSF" id="PIRSF006276">
    <property type="entry name" value="UspA"/>
    <property type="match status" value="1"/>
</dbReference>
<evidence type="ECO:0000259" key="3">
    <source>
        <dbReference type="Pfam" id="PF00582"/>
    </source>
</evidence>
<dbReference type="InterPro" id="IPR014729">
    <property type="entry name" value="Rossmann-like_a/b/a_fold"/>
</dbReference>
<keyword evidence="2" id="KW-0963">Cytoplasm</keyword>
<organism evidence="4 5">
    <name type="scientific">Pendulispora brunnea</name>
    <dbReference type="NCBI Taxonomy" id="2905690"/>
    <lineage>
        <taxon>Bacteria</taxon>
        <taxon>Pseudomonadati</taxon>
        <taxon>Myxococcota</taxon>
        <taxon>Myxococcia</taxon>
        <taxon>Myxococcales</taxon>
        <taxon>Sorangiineae</taxon>
        <taxon>Pendulisporaceae</taxon>
        <taxon>Pendulispora</taxon>
    </lineage>
</organism>
<dbReference type="PANTHER" id="PTHR46268">
    <property type="entry name" value="STRESS RESPONSE PROTEIN NHAX"/>
    <property type="match status" value="1"/>
</dbReference>
<reference evidence="4 5" key="1">
    <citation type="submission" date="2021-12" db="EMBL/GenBank/DDBJ databases">
        <title>Discovery of the Pendulisporaceae a myxobacterial family with distinct sporulation behavior and unique specialized metabolism.</title>
        <authorList>
            <person name="Garcia R."/>
            <person name="Popoff A."/>
            <person name="Bader C.D."/>
            <person name="Loehr J."/>
            <person name="Walesch S."/>
            <person name="Walt C."/>
            <person name="Boldt J."/>
            <person name="Bunk B."/>
            <person name="Haeckl F.J.F.P.J."/>
            <person name="Gunesch A.P."/>
            <person name="Birkelbach J."/>
            <person name="Nuebel U."/>
            <person name="Pietschmann T."/>
            <person name="Bach T."/>
            <person name="Mueller R."/>
        </authorList>
    </citation>
    <scope>NUCLEOTIDE SEQUENCE [LARGE SCALE GENOMIC DNA]</scope>
    <source>
        <strain evidence="4 5">MSr12523</strain>
    </source>
</reference>
<protein>
    <recommendedName>
        <fullName evidence="2">Universal stress protein</fullName>
    </recommendedName>
</protein>
<dbReference type="InterPro" id="IPR006015">
    <property type="entry name" value="Universal_stress_UspA"/>
</dbReference>
<dbReference type="PANTHER" id="PTHR46268:SF6">
    <property type="entry name" value="UNIVERSAL STRESS PROTEIN UP12"/>
    <property type="match status" value="1"/>
</dbReference>
<evidence type="ECO:0000256" key="1">
    <source>
        <dbReference type="ARBA" id="ARBA00008791"/>
    </source>
</evidence>
<dbReference type="CDD" id="cd00293">
    <property type="entry name" value="USP-like"/>
    <property type="match status" value="1"/>
</dbReference>
<comment type="similarity">
    <text evidence="1 2">Belongs to the universal stress protein A family.</text>
</comment>
<name>A0ABZ2JZ16_9BACT</name>
<keyword evidence="5" id="KW-1185">Reference proteome</keyword>
<feature type="domain" description="UspA" evidence="3">
    <location>
        <begin position="4"/>
        <end position="139"/>
    </location>
</feature>
<dbReference type="RefSeq" id="WP_394842350.1">
    <property type="nucleotide sequence ID" value="NZ_CP089982.1"/>
</dbReference>
<evidence type="ECO:0000313" key="5">
    <source>
        <dbReference type="Proteomes" id="UP001379533"/>
    </source>
</evidence>
<dbReference type="InterPro" id="IPR006016">
    <property type="entry name" value="UspA"/>
</dbReference>
<dbReference type="Gene3D" id="3.40.50.620">
    <property type="entry name" value="HUPs"/>
    <property type="match status" value="1"/>
</dbReference>
<evidence type="ECO:0000256" key="2">
    <source>
        <dbReference type="PIRNR" id="PIRNR006276"/>
    </source>
</evidence>
<dbReference type="EMBL" id="CP089982">
    <property type="protein sequence ID" value="WXA91727.1"/>
    <property type="molecule type" value="Genomic_DNA"/>
</dbReference>
<dbReference type="Pfam" id="PF00582">
    <property type="entry name" value="Usp"/>
    <property type="match status" value="1"/>
</dbReference>
<evidence type="ECO:0000313" key="4">
    <source>
        <dbReference type="EMBL" id="WXA91727.1"/>
    </source>
</evidence>
<sequence>MAGFKHVLVPIDFEETSGDVIDAAITMAGKFDAKVTLVHAFFIQPLAYANGFYVPIEDVLREARAVLDKLADDVRQRYPKVDAVLAHGEPWSEILNAAKGLNVDLIVMGTHGRRGLSRAFLGSIAERVVRLSPVPVLTVSTRTTKKDEKTRPVTAPGAT</sequence>
<proteinExistence type="inferred from homology"/>
<comment type="subcellular location">
    <subcellularLocation>
        <location evidence="2">Cytoplasm</location>
    </subcellularLocation>
</comment>
<dbReference type="Proteomes" id="UP001379533">
    <property type="component" value="Chromosome"/>
</dbReference>